<feature type="domain" description="VWFA" evidence="3">
    <location>
        <begin position="290"/>
        <end position="561"/>
    </location>
</feature>
<dbReference type="RefSeq" id="WP_146623138.1">
    <property type="nucleotide sequence ID" value="NZ_BJCC01000022.1"/>
</dbReference>
<dbReference type="Gene3D" id="2.60.40.2110">
    <property type="match status" value="1"/>
</dbReference>
<dbReference type="InterPro" id="IPR041033">
    <property type="entry name" value="SpaA_PFL_dom_1"/>
</dbReference>
<evidence type="ECO:0000259" key="3">
    <source>
        <dbReference type="PROSITE" id="PS50234"/>
    </source>
</evidence>
<dbReference type="Gene3D" id="2.60.40.1140">
    <property type="entry name" value="Collagen-binding surface protein Cna, B-type domain"/>
    <property type="match status" value="1"/>
</dbReference>
<organism evidence="4 5">
    <name type="scientific">Enterococcus florum</name>
    <dbReference type="NCBI Taxonomy" id="2480627"/>
    <lineage>
        <taxon>Bacteria</taxon>
        <taxon>Bacillati</taxon>
        <taxon>Bacillota</taxon>
        <taxon>Bacilli</taxon>
        <taxon>Lactobacillales</taxon>
        <taxon>Enterococcaceae</taxon>
        <taxon>Enterococcus</taxon>
    </lineage>
</organism>
<evidence type="ECO:0000256" key="2">
    <source>
        <dbReference type="SAM" id="Phobius"/>
    </source>
</evidence>
<gene>
    <name evidence="4" type="ORF">NRIC_26180</name>
</gene>
<dbReference type="Gene3D" id="2.60.40.10">
    <property type="entry name" value="Immunoglobulins"/>
    <property type="match status" value="2"/>
</dbReference>
<evidence type="ECO:0000313" key="5">
    <source>
        <dbReference type="Proteomes" id="UP000290567"/>
    </source>
</evidence>
<dbReference type="SUPFAM" id="SSF53300">
    <property type="entry name" value="vWA-like"/>
    <property type="match status" value="1"/>
</dbReference>
<dbReference type="EMBL" id="BJCC01000022">
    <property type="protein sequence ID" value="GCF94727.1"/>
    <property type="molecule type" value="Genomic_DNA"/>
</dbReference>
<keyword evidence="5" id="KW-1185">Reference proteome</keyword>
<accession>A0A4P5P9H5</accession>
<dbReference type="Pfam" id="PF00092">
    <property type="entry name" value="VWA"/>
    <property type="match status" value="1"/>
</dbReference>
<dbReference type="AlphaFoldDB" id="A0A4P5P9H5"/>
<evidence type="ECO:0000313" key="4">
    <source>
        <dbReference type="EMBL" id="GCF94727.1"/>
    </source>
</evidence>
<evidence type="ECO:0000256" key="1">
    <source>
        <dbReference type="SAM" id="MobiDB-lite"/>
    </source>
</evidence>
<reference evidence="5" key="1">
    <citation type="submission" date="2019-02" db="EMBL/GenBank/DDBJ databases">
        <title>Draft genome sequence of Enterococcus sp. Gos25-1.</title>
        <authorList>
            <person name="Tanaka N."/>
            <person name="Shiwa Y."/>
            <person name="Fujita N."/>
        </authorList>
    </citation>
    <scope>NUCLEOTIDE SEQUENCE [LARGE SCALE GENOMIC DNA]</scope>
    <source>
        <strain evidence="5">Gos25-1</strain>
    </source>
</reference>
<name>A0A4P5P9H5_9ENTE</name>
<keyword evidence="2" id="KW-0472">Membrane</keyword>
<keyword evidence="2" id="KW-0812">Transmembrane</keyword>
<comment type="caution">
    <text evidence="4">The sequence shown here is derived from an EMBL/GenBank/DDBJ whole genome shotgun (WGS) entry which is preliminary data.</text>
</comment>
<feature type="transmembrane region" description="Helical" evidence="2">
    <location>
        <begin position="1015"/>
        <end position="1036"/>
    </location>
</feature>
<dbReference type="OrthoDB" id="2056845at2"/>
<dbReference type="InterPro" id="IPR008454">
    <property type="entry name" value="Collagen-bd_Cna-like_B-typ_dom"/>
</dbReference>
<dbReference type="CDD" id="cd00198">
    <property type="entry name" value="vWFA"/>
    <property type="match status" value="1"/>
</dbReference>
<feature type="region of interest" description="Disordered" evidence="1">
    <location>
        <begin position="441"/>
        <end position="468"/>
    </location>
</feature>
<dbReference type="InterPro" id="IPR002035">
    <property type="entry name" value="VWF_A"/>
</dbReference>
<proteinExistence type="predicted"/>
<dbReference type="Pfam" id="PF17802">
    <property type="entry name" value="SpaA"/>
    <property type="match status" value="2"/>
</dbReference>
<dbReference type="SMART" id="SM00327">
    <property type="entry name" value="VWA"/>
    <property type="match status" value="1"/>
</dbReference>
<dbReference type="PROSITE" id="PS50234">
    <property type="entry name" value="VWFA"/>
    <property type="match status" value="1"/>
</dbReference>
<dbReference type="InterPro" id="IPR036465">
    <property type="entry name" value="vWFA_dom_sf"/>
</dbReference>
<keyword evidence="2" id="KW-1133">Transmembrane helix</keyword>
<protein>
    <recommendedName>
        <fullName evidence="3">VWFA domain-containing protein</fullName>
    </recommendedName>
</protein>
<dbReference type="CDD" id="cd00222">
    <property type="entry name" value="CollagenBindB"/>
    <property type="match status" value="1"/>
</dbReference>
<sequence>MKKLKVLLSLVIAFSFFSHFMPIGIRAFADTAITLISEDGFSLTYKVEEQGEVNHWHLVMERESDTPNKRQRAKFKCLDAGGQPVEYQLVDGMDDEKGWLVEEQFSESEKRELTFITPQEVTHLQLYAQLEEERNENNEKVIKETDLNEGDPYILLNPKNEPVKKSVYSANAELTTQSSRQYQSMYNERLPVYTTDENGTYPEHHWIPEGQTNVRNHQGMRDDVAGWDGVESWDTSQSNFSDSYFHYGSNDALKKENLSIRKMAMQTANPEEFDIQLNVRGNINYEPGVDIMFILDASSSMNTAPFLPGDRKGKANVAMKSIIDELVNMKTNDGANIRVGGVIFGTDVVHKESVSATTSKWTSLAQTYKNIMTQGQTFTQKAIQVGSDLLETAGQGEHANRKKMMFVLTDGAPTKSWNPVSKADDTAPHLLNKTDPVIIGKFDQGSPPNYKSGQNVGGNGGDPKASATGGSYPNQFAITSHITLANSTAYAVKQKGVEIHTLAVAIEAQGGFSKNQLLSGLARMATRKTGTAGTADSDYMFRHIEDSDDLTSYVMEWYKSITRTVEKGNLIDPLSDMVTLIGNPTITRTSSSTPYENWASIEYDDPSRTIKVKDINLTRNQEYIINYKVKLNTDHPQFVPGEWYPANKATTLEPTPERSNDKLHFGVPSIKYGKKDVQFDVPVKKEWVDTVNGEANYWKLRTTSLTAVLQKQDSTVTGGWRDVDSLQLDPGNSWQGTFTGVEGGSENTYRVIEKVNALTSVPGYTKNISGGSFTSENVPTGGIVITNTLMTTDASFKKVSHDGTTPFDTDKPKFKLTKTGINIVAASNVEPGDDGTVSFQDLPLGSYEIEETYVPKGHKPIGPLELVVAENADKTGLVTKIEEQENYVLRNELQDFSIEVNKVDERGNPLRGASFTLSGPNSYSQELNDGPSFDFSGLKPGDYTLTESQVPYMCIGMEDAFHFTINQDGSFTADSHSLVTISGGITDSGNKLTIHVKNFVSKPMPSTGGNGISSMLKVSALFAIVGSLIGVVYWSMNRRKCNRSKPE</sequence>
<dbReference type="Gene3D" id="3.40.50.410">
    <property type="entry name" value="von Willebrand factor, type A domain"/>
    <property type="match status" value="1"/>
</dbReference>
<dbReference type="Pfam" id="PF21426">
    <property type="entry name" value="GBS104-like_Ig"/>
    <property type="match status" value="1"/>
</dbReference>
<dbReference type="InterPro" id="IPR049319">
    <property type="entry name" value="GBS104-like_Ig"/>
</dbReference>
<dbReference type="InterPro" id="IPR013783">
    <property type="entry name" value="Ig-like_fold"/>
</dbReference>
<dbReference type="Proteomes" id="UP000290567">
    <property type="component" value="Unassembled WGS sequence"/>
</dbReference>